<evidence type="ECO:0000313" key="6">
    <source>
        <dbReference type="Proteomes" id="UP000285794"/>
    </source>
</evidence>
<protein>
    <submittedName>
        <fullName evidence="5">HYR domain-containing protein</fullName>
    </submittedName>
</protein>
<keyword evidence="1" id="KW-0677">Repeat</keyword>
<dbReference type="InterPro" id="IPR002909">
    <property type="entry name" value="IPT_dom"/>
</dbReference>
<feature type="domain" description="HYR" evidence="3">
    <location>
        <begin position="625"/>
        <end position="712"/>
    </location>
</feature>
<dbReference type="AlphaFoldDB" id="A0A425Y4X0"/>
<feature type="signal peptide" evidence="2">
    <location>
        <begin position="1"/>
        <end position="26"/>
    </location>
</feature>
<proteinExistence type="predicted"/>
<evidence type="ECO:0000313" key="5">
    <source>
        <dbReference type="EMBL" id="RRG23548.1"/>
    </source>
</evidence>
<dbReference type="OrthoDB" id="1060173at2"/>
<name>A0A425Y4X0_9BACT</name>
<gene>
    <name evidence="5" type="ORF">DWB61_03915</name>
</gene>
<evidence type="ECO:0000256" key="2">
    <source>
        <dbReference type="SAM" id="SignalP"/>
    </source>
</evidence>
<dbReference type="SUPFAM" id="SSF81296">
    <property type="entry name" value="E set domains"/>
    <property type="match status" value="1"/>
</dbReference>
<dbReference type="EMBL" id="QQWG01000003">
    <property type="protein sequence ID" value="RRG23548.1"/>
    <property type="molecule type" value="Genomic_DNA"/>
</dbReference>
<dbReference type="InterPro" id="IPR003410">
    <property type="entry name" value="HYR_dom"/>
</dbReference>
<comment type="caution">
    <text evidence="5">The sequence shown here is derived from an EMBL/GenBank/DDBJ whole genome shotgun (WGS) entry which is preliminary data.</text>
</comment>
<organism evidence="5 6">
    <name type="scientific">Ancylomarina euxinus</name>
    <dbReference type="NCBI Taxonomy" id="2283627"/>
    <lineage>
        <taxon>Bacteria</taxon>
        <taxon>Pseudomonadati</taxon>
        <taxon>Bacteroidota</taxon>
        <taxon>Bacteroidia</taxon>
        <taxon>Marinilabiliales</taxon>
        <taxon>Marinifilaceae</taxon>
        <taxon>Ancylomarina</taxon>
    </lineage>
</organism>
<dbReference type="Proteomes" id="UP000285794">
    <property type="component" value="Unassembled WGS sequence"/>
</dbReference>
<keyword evidence="2" id="KW-0732">Signal</keyword>
<accession>A0A425Y4X0</accession>
<keyword evidence="6" id="KW-1185">Reference proteome</keyword>
<reference evidence="5 6" key="1">
    <citation type="submission" date="2018-07" db="EMBL/GenBank/DDBJ databases">
        <title>Draft genome sequence of Ancylomarina sp. M1P.</title>
        <authorList>
            <person name="Yadav S."/>
            <person name="Villanueva L."/>
            <person name="Damste J.S.S."/>
        </authorList>
    </citation>
    <scope>NUCLEOTIDE SEQUENCE [LARGE SCALE GENOMIC DNA]</scope>
    <source>
        <strain evidence="5 6">M1P</strain>
    </source>
</reference>
<dbReference type="InterPro" id="IPR045474">
    <property type="entry name" value="GEVED"/>
</dbReference>
<evidence type="ECO:0000256" key="1">
    <source>
        <dbReference type="ARBA" id="ARBA00022737"/>
    </source>
</evidence>
<dbReference type="PROSITE" id="PS50835">
    <property type="entry name" value="IG_LIKE"/>
    <property type="match status" value="1"/>
</dbReference>
<dbReference type="Pfam" id="PF20009">
    <property type="entry name" value="GEVED"/>
    <property type="match status" value="1"/>
</dbReference>
<dbReference type="RefSeq" id="WP_125029586.1">
    <property type="nucleotide sequence ID" value="NZ_JAPXVP010000003.1"/>
</dbReference>
<dbReference type="InterPro" id="IPR014756">
    <property type="entry name" value="Ig_E-set"/>
</dbReference>
<dbReference type="InterPro" id="IPR045829">
    <property type="entry name" value="PKD_6"/>
</dbReference>
<feature type="domain" description="Ig-like" evidence="4">
    <location>
        <begin position="344"/>
        <end position="426"/>
    </location>
</feature>
<sequence length="722" mass="76564">MNNLFIKFLLLTIFFYCLQTSLSAQNAVLTQPTCSTCNDGSITVNWSGSGVKRVVLNGVIQPDNQLVFTGLGVGLYSLLYQTPKGNSGNWKDEGSESITLSASGIISYCTSNGDTNYNTSITLVNLNTLNNDTSGDIPKSAGYNDFTSQSTDMMLGAVYDLTVNLNTDGNYEVFAIVWIDWNQDGDFDDTGESISLGSVQNVANGPTIGSPFNIAVPTGAILGNTRMRVSAKWNSYPTSCETDFDGEVEDYTINVVANSLPTIISFTPDNACSNSNQVVTITGTNFLGTTSVQFNGVAAASYTINSATQINATLPTSTTSGTITVTAPDGTATSTQPFTVNSLPEAAGNITGTSIVLPGDTKSYVCASIGDATSYEWEITGGGASITNNGTQADIAFASNASPGDRTLTVKGVNACGEGSVSATFTIYVRPSYACQTTIINWDFDSPDLAGADWRGYSTVNGWQSSRNNIEIWRNGFLGFTTVDGGQFCELNSTGVNEMWQNMNTVPGSKMRWEITYRYRSNSSESIRIKIGAVGSLSSIADISNNNGDGWVTHSGFYTVPAGQTTTQFRIATLAPSSSSGNLIDNIQFYSIEPDIEDPTFDCPPDLDGDGFVVSECVDATSLIVNNIGVTNVADNCTPVADLLVEYKITNKPTPTSAETLLVNYGDDPAGAATSSDASAYAFPLGESTVTYKITDASGHETTCSFKIQISAKPKPVGIFYE</sequence>
<dbReference type="Pfam" id="PF02494">
    <property type="entry name" value="HYR"/>
    <property type="match status" value="1"/>
</dbReference>
<dbReference type="Pfam" id="PF01833">
    <property type="entry name" value="TIG"/>
    <property type="match status" value="1"/>
</dbReference>
<dbReference type="PROSITE" id="PS50825">
    <property type="entry name" value="HYR"/>
    <property type="match status" value="1"/>
</dbReference>
<dbReference type="InterPro" id="IPR013783">
    <property type="entry name" value="Ig-like_fold"/>
</dbReference>
<dbReference type="Pfam" id="PF19408">
    <property type="entry name" value="PKD_6"/>
    <property type="match status" value="1"/>
</dbReference>
<dbReference type="Gene3D" id="2.60.40.10">
    <property type="entry name" value="Immunoglobulins"/>
    <property type="match status" value="1"/>
</dbReference>
<evidence type="ECO:0000259" key="3">
    <source>
        <dbReference type="PROSITE" id="PS50825"/>
    </source>
</evidence>
<dbReference type="CDD" id="cd00102">
    <property type="entry name" value="IPT"/>
    <property type="match status" value="1"/>
</dbReference>
<dbReference type="InterPro" id="IPR007110">
    <property type="entry name" value="Ig-like_dom"/>
</dbReference>
<feature type="chain" id="PRO_5019084549" evidence="2">
    <location>
        <begin position="27"/>
        <end position="722"/>
    </location>
</feature>
<evidence type="ECO:0000259" key="4">
    <source>
        <dbReference type="PROSITE" id="PS50835"/>
    </source>
</evidence>